<dbReference type="EMBL" id="BAABHA010000002">
    <property type="protein sequence ID" value="GAA4376222.1"/>
    <property type="molecule type" value="Genomic_DNA"/>
</dbReference>
<protein>
    <submittedName>
        <fullName evidence="1">Uncharacterized protein</fullName>
    </submittedName>
</protein>
<accession>A0ABP8IVW7</accession>
<gene>
    <name evidence="1" type="ORF">GCM10023186_09830</name>
</gene>
<evidence type="ECO:0000313" key="1">
    <source>
        <dbReference type="EMBL" id="GAA4376222.1"/>
    </source>
</evidence>
<evidence type="ECO:0000313" key="2">
    <source>
        <dbReference type="Proteomes" id="UP001500454"/>
    </source>
</evidence>
<sequence length="204" mass="23194">MAPKWIFDGRGFIEDATPAIKVQALWQWRNNTELTAFARTGTWASEKKSSYSYSAGFEGYVYQAGTGLRYTDFVNLGPWLEPFVGLNASVGYVGSRRFYSQSDLPNNPWNALAGAEIGVQSWLTRNGGPTLTLEFQRSLLPYHAPFTRTKQLWRPAPLPPEAYTVRHRSLPGHAALLVGWRWQLPQPRPRWNTPRYSETAETDE</sequence>
<comment type="caution">
    <text evidence="1">The sequence shown here is derived from an EMBL/GenBank/DDBJ whole genome shotgun (WGS) entry which is preliminary data.</text>
</comment>
<reference evidence="2" key="1">
    <citation type="journal article" date="2019" name="Int. J. Syst. Evol. Microbiol.">
        <title>The Global Catalogue of Microorganisms (GCM) 10K type strain sequencing project: providing services to taxonomists for standard genome sequencing and annotation.</title>
        <authorList>
            <consortium name="The Broad Institute Genomics Platform"/>
            <consortium name="The Broad Institute Genome Sequencing Center for Infectious Disease"/>
            <person name="Wu L."/>
            <person name="Ma J."/>
        </authorList>
    </citation>
    <scope>NUCLEOTIDE SEQUENCE [LARGE SCALE GENOMIC DNA]</scope>
    <source>
        <strain evidence="2">JCM 17924</strain>
    </source>
</reference>
<name>A0ABP8IVW7_9BACT</name>
<organism evidence="1 2">
    <name type="scientific">Hymenobacter koreensis</name>
    <dbReference type="NCBI Taxonomy" id="1084523"/>
    <lineage>
        <taxon>Bacteria</taxon>
        <taxon>Pseudomonadati</taxon>
        <taxon>Bacteroidota</taxon>
        <taxon>Cytophagia</taxon>
        <taxon>Cytophagales</taxon>
        <taxon>Hymenobacteraceae</taxon>
        <taxon>Hymenobacter</taxon>
    </lineage>
</organism>
<keyword evidence="2" id="KW-1185">Reference proteome</keyword>
<dbReference type="Proteomes" id="UP001500454">
    <property type="component" value="Unassembled WGS sequence"/>
</dbReference>
<proteinExistence type="predicted"/>